<dbReference type="PROSITE" id="PS50110">
    <property type="entry name" value="RESPONSE_REGULATORY"/>
    <property type="match status" value="1"/>
</dbReference>
<keyword evidence="1 4" id="KW-0597">Phosphoprotein</keyword>
<dbReference type="SMART" id="SM00862">
    <property type="entry name" value="Trans_reg_C"/>
    <property type="match status" value="1"/>
</dbReference>
<keyword evidence="3 5" id="KW-0238">DNA-binding</keyword>
<dbReference type="InterPro" id="IPR011006">
    <property type="entry name" value="CheY-like_superfamily"/>
</dbReference>
<keyword evidence="2" id="KW-0902">Two-component regulatory system</keyword>
<accession>A0A941F3J0</accession>
<evidence type="ECO:0000256" key="3">
    <source>
        <dbReference type="ARBA" id="ARBA00023125"/>
    </source>
</evidence>
<evidence type="ECO:0000256" key="4">
    <source>
        <dbReference type="PROSITE-ProRule" id="PRU00169"/>
    </source>
</evidence>
<evidence type="ECO:0000256" key="1">
    <source>
        <dbReference type="ARBA" id="ARBA00022553"/>
    </source>
</evidence>
<reference evidence="8" key="1">
    <citation type="journal article" date="2018" name="Int. J. Syst. Evol. Microbiol.">
        <title>Carboxylicivirga sediminis sp. nov., isolated from coastal sediment.</title>
        <authorList>
            <person name="Wang F.Q."/>
            <person name="Ren L.H."/>
            <person name="Zou R.J."/>
            <person name="Sun Y.Z."/>
            <person name="Liu X.J."/>
            <person name="Jiang F."/>
            <person name="Liu L.J."/>
        </authorList>
    </citation>
    <scope>NUCLEOTIDE SEQUENCE</scope>
    <source>
        <strain evidence="8">JR1</strain>
    </source>
</reference>
<dbReference type="Gene3D" id="6.10.250.690">
    <property type="match status" value="1"/>
</dbReference>
<dbReference type="CDD" id="cd17574">
    <property type="entry name" value="REC_OmpR"/>
    <property type="match status" value="1"/>
</dbReference>
<sequence length="229" mass="26540">MSKAIKRILIVDDEEDLCEILQFNLESEGYETEVAYSAEEALQKDLSRFNLLLLDVMMGKMSGFKLIDTVRRELKLDVPVIFLTAKSEENDLLTGFNLGADDYITKPYSLKELIARVKVALKRSVPISENEKAKVLHYEQVVLDLEAKSLMIDDEKVELTLKEFQILCLLFENKNKIFSRDEILERIWGDSVVVTNRTVDVNITRLRKKLKQYGEYLKNRPGLGYYFET</sequence>
<dbReference type="GO" id="GO:0006355">
    <property type="term" value="P:regulation of DNA-templated transcription"/>
    <property type="evidence" value="ECO:0007669"/>
    <property type="project" value="InterPro"/>
</dbReference>
<dbReference type="PROSITE" id="PS51755">
    <property type="entry name" value="OMPR_PHOB"/>
    <property type="match status" value="1"/>
</dbReference>
<evidence type="ECO:0000259" key="6">
    <source>
        <dbReference type="PROSITE" id="PS50110"/>
    </source>
</evidence>
<feature type="domain" description="OmpR/PhoB-type" evidence="7">
    <location>
        <begin position="133"/>
        <end position="229"/>
    </location>
</feature>
<dbReference type="EMBL" id="JAGTAR010000003">
    <property type="protein sequence ID" value="MBR8534665.1"/>
    <property type="molecule type" value="Genomic_DNA"/>
</dbReference>
<keyword evidence="9" id="KW-1185">Reference proteome</keyword>
<dbReference type="GO" id="GO:0000976">
    <property type="term" value="F:transcription cis-regulatory region binding"/>
    <property type="evidence" value="ECO:0007669"/>
    <property type="project" value="TreeGrafter"/>
</dbReference>
<evidence type="ECO:0000256" key="5">
    <source>
        <dbReference type="PROSITE-ProRule" id="PRU01091"/>
    </source>
</evidence>
<dbReference type="InterPro" id="IPR001867">
    <property type="entry name" value="OmpR/PhoB-type_DNA-bd"/>
</dbReference>
<dbReference type="AlphaFoldDB" id="A0A941F3J0"/>
<dbReference type="PANTHER" id="PTHR48111:SF40">
    <property type="entry name" value="PHOSPHATE REGULON TRANSCRIPTIONAL REGULATORY PROTEIN PHOB"/>
    <property type="match status" value="1"/>
</dbReference>
<comment type="caution">
    <text evidence="8">The sequence shown here is derived from an EMBL/GenBank/DDBJ whole genome shotgun (WGS) entry which is preliminary data.</text>
</comment>
<dbReference type="GO" id="GO:0032993">
    <property type="term" value="C:protein-DNA complex"/>
    <property type="evidence" value="ECO:0007669"/>
    <property type="project" value="TreeGrafter"/>
</dbReference>
<dbReference type="InterPro" id="IPR039420">
    <property type="entry name" value="WalR-like"/>
</dbReference>
<dbReference type="GO" id="GO:0000156">
    <property type="term" value="F:phosphorelay response regulator activity"/>
    <property type="evidence" value="ECO:0007669"/>
    <property type="project" value="TreeGrafter"/>
</dbReference>
<evidence type="ECO:0000313" key="8">
    <source>
        <dbReference type="EMBL" id="MBR8534665.1"/>
    </source>
</evidence>
<dbReference type="SUPFAM" id="SSF52172">
    <property type="entry name" value="CheY-like"/>
    <property type="match status" value="1"/>
</dbReference>
<dbReference type="CDD" id="cd00383">
    <property type="entry name" value="trans_reg_C"/>
    <property type="match status" value="1"/>
</dbReference>
<evidence type="ECO:0000256" key="2">
    <source>
        <dbReference type="ARBA" id="ARBA00023012"/>
    </source>
</evidence>
<gene>
    <name evidence="8" type="ORF">KDU71_03765</name>
</gene>
<dbReference type="GO" id="GO:0005829">
    <property type="term" value="C:cytosol"/>
    <property type="evidence" value="ECO:0007669"/>
    <property type="project" value="TreeGrafter"/>
</dbReference>
<dbReference type="RefSeq" id="WP_212188564.1">
    <property type="nucleotide sequence ID" value="NZ_JAGTAR010000003.1"/>
</dbReference>
<dbReference type="PANTHER" id="PTHR48111">
    <property type="entry name" value="REGULATOR OF RPOS"/>
    <property type="match status" value="1"/>
</dbReference>
<feature type="DNA-binding region" description="OmpR/PhoB-type" evidence="5">
    <location>
        <begin position="133"/>
        <end position="229"/>
    </location>
</feature>
<dbReference type="Proteomes" id="UP000679220">
    <property type="component" value="Unassembled WGS sequence"/>
</dbReference>
<protein>
    <submittedName>
        <fullName evidence="8">Response regulator transcription factor</fullName>
    </submittedName>
</protein>
<name>A0A941F3J0_9BACT</name>
<evidence type="ECO:0000259" key="7">
    <source>
        <dbReference type="PROSITE" id="PS51755"/>
    </source>
</evidence>
<dbReference type="Gene3D" id="3.40.50.2300">
    <property type="match status" value="1"/>
</dbReference>
<dbReference type="Gene3D" id="1.10.10.10">
    <property type="entry name" value="Winged helix-like DNA-binding domain superfamily/Winged helix DNA-binding domain"/>
    <property type="match status" value="1"/>
</dbReference>
<dbReference type="Pfam" id="PF00072">
    <property type="entry name" value="Response_reg"/>
    <property type="match status" value="1"/>
</dbReference>
<evidence type="ECO:0000313" key="9">
    <source>
        <dbReference type="Proteomes" id="UP000679220"/>
    </source>
</evidence>
<feature type="modified residue" description="4-aspartylphosphate" evidence="4">
    <location>
        <position position="55"/>
    </location>
</feature>
<dbReference type="InterPro" id="IPR001789">
    <property type="entry name" value="Sig_transdc_resp-reg_receiver"/>
</dbReference>
<reference evidence="8" key="2">
    <citation type="submission" date="2021-04" db="EMBL/GenBank/DDBJ databases">
        <authorList>
            <person name="Zhang T."/>
            <person name="Zhang Y."/>
            <person name="Lu D."/>
            <person name="Zuo D."/>
            <person name="Du Z."/>
        </authorList>
    </citation>
    <scope>NUCLEOTIDE SEQUENCE</scope>
    <source>
        <strain evidence="8">JR1</strain>
    </source>
</reference>
<dbReference type="SMART" id="SM00448">
    <property type="entry name" value="REC"/>
    <property type="match status" value="1"/>
</dbReference>
<feature type="domain" description="Response regulatory" evidence="6">
    <location>
        <begin position="7"/>
        <end position="121"/>
    </location>
</feature>
<dbReference type="InterPro" id="IPR036388">
    <property type="entry name" value="WH-like_DNA-bd_sf"/>
</dbReference>
<proteinExistence type="predicted"/>
<organism evidence="8 9">
    <name type="scientific">Carboxylicivirga sediminis</name>
    <dbReference type="NCBI Taxonomy" id="2006564"/>
    <lineage>
        <taxon>Bacteria</taxon>
        <taxon>Pseudomonadati</taxon>
        <taxon>Bacteroidota</taxon>
        <taxon>Bacteroidia</taxon>
        <taxon>Marinilabiliales</taxon>
        <taxon>Marinilabiliaceae</taxon>
        <taxon>Carboxylicivirga</taxon>
    </lineage>
</organism>
<dbReference type="Pfam" id="PF00486">
    <property type="entry name" value="Trans_reg_C"/>
    <property type="match status" value="1"/>
</dbReference>